<dbReference type="VEuPathDB" id="PiroplasmaDB:BOVATA_039470"/>
<dbReference type="GO" id="GO:0006865">
    <property type="term" value="P:amino acid transport"/>
    <property type="evidence" value="ECO:0007669"/>
    <property type="project" value="UniProtKB-KW"/>
</dbReference>
<feature type="transmembrane region" description="Helical" evidence="8">
    <location>
        <begin position="473"/>
        <end position="490"/>
    </location>
</feature>
<dbReference type="PANTHER" id="PTHR20772:SF2">
    <property type="entry name" value="PROTEIN FMP42"/>
    <property type="match status" value="1"/>
</dbReference>
<dbReference type="Gene3D" id="1.20.1250.20">
    <property type="entry name" value="MFS general substrate transporter like domains"/>
    <property type="match status" value="1"/>
</dbReference>
<comment type="similarity">
    <text evidence="2">Belongs to the SLC43A transporter (TC 2.A.1.44) family.</text>
</comment>
<evidence type="ECO:0000256" key="5">
    <source>
        <dbReference type="ARBA" id="ARBA00022970"/>
    </source>
</evidence>
<name>A0A2H6KHJ1_9APIC</name>
<comment type="caution">
    <text evidence="9">The sequence shown here is derived from an EMBL/GenBank/DDBJ whole genome shotgun (WGS) entry which is preliminary data.</text>
</comment>
<dbReference type="GO" id="GO:0022857">
    <property type="term" value="F:transmembrane transporter activity"/>
    <property type="evidence" value="ECO:0007669"/>
    <property type="project" value="InterPro"/>
</dbReference>
<dbReference type="InterPro" id="IPR011701">
    <property type="entry name" value="MFS"/>
</dbReference>
<keyword evidence="10" id="KW-1185">Reference proteome</keyword>
<dbReference type="GeneID" id="39876224"/>
<feature type="transmembrane region" description="Helical" evidence="8">
    <location>
        <begin position="181"/>
        <end position="203"/>
    </location>
</feature>
<feature type="transmembrane region" description="Helical" evidence="8">
    <location>
        <begin position="292"/>
        <end position="313"/>
    </location>
</feature>
<evidence type="ECO:0000256" key="6">
    <source>
        <dbReference type="ARBA" id="ARBA00022989"/>
    </source>
</evidence>
<keyword evidence="7 8" id="KW-0472">Membrane</keyword>
<evidence type="ECO:0000256" key="4">
    <source>
        <dbReference type="ARBA" id="ARBA00022692"/>
    </source>
</evidence>
<feature type="transmembrane region" description="Helical" evidence="8">
    <location>
        <begin position="149"/>
        <end position="169"/>
    </location>
</feature>
<dbReference type="InterPro" id="IPR052599">
    <property type="entry name" value="SLC43A_AATransporter"/>
</dbReference>
<protein>
    <submittedName>
        <fullName evidence="9">Major facilitator superfamily MFS-1</fullName>
    </submittedName>
</protein>
<organism evidence="9 10">
    <name type="scientific">Babesia ovata</name>
    <dbReference type="NCBI Taxonomy" id="189622"/>
    <lineage>
        <taxon>Eukaryota</taxon>
        <taxon>Sar</taxon>
        <taxon>Alveolata</taxon>
        <taxon>Apicomplexa</taxon>
        <taxon>Aconoidasida</taxon>
        <taxon>Piroplasmida</taxon>
        <taxon>Babesiidae</taxon>
        <taxon>Babesia</taxon>
    </lineage>
</organism>
<feature type="transmembrane region" description="Helical" evidence="8">
    <location>
        <begin position="358"/>
        <end position="377"/>
    </location>
</feature>
<feature type="transmembrane region" description="Helical" evidence="8">
    <location>
        <begin position="33"/>
        <end position="53"/>
    </location>
</feature>
<feature type="transmembrane region" description="Helical" evidence="8">
    <location>
        <begin position="215"/>
        <end position="238"/>
    </location>
</feature>
<evidence type="ECO:0000313" key="10">
    <source>
        <dbReference type="Proteomes" id="UP000236319"/>
    </source>
</evidence>
<evidence type="ECO:0000256" key="2">
    <source>
        <dbReference type="ARBA" id="ARBA00006595"/>
    </source>
</evidence>
<dbReference type="OrthoDB" id="330047at2759"/>
<feature type="transmembrane region" description="Helical" evidence="8">
    <location>
        <begin position="121"/>
        <end position="142"/>
    </location>
</feature>
<evidence type="ECO:0000256" key="7">
    <source>
        <dbReference type="ARBA" id="ARBA00023136"/>
    </source>
</evidence>
<feature type="transmembrane region" description="Helical" evidence="8">
    <location>
        <begin position="384"/>
        <end position="407"/>
    </location>
</feature>
<gene>
    <name evidence="9" type="ORF">BOVATA_039470</name>
</gene>
<dbReference type="AlphaFoldDB" id="A0A2H6KHJ1"/>
<proteinExistence type="inferred from homology"/>
<accession>A0A2H6KHJ1</accession>
<reference evidence="9 10" key="1">
    <citation type="journal article" date="2017" name="BMC Genomics">
        <title>Whole-genome assembly of Babesia ovata and comparative genomics between closely related pathogens.</title>
        <authorList>
            <person name="Yamagishi J."/>
            <person name="Asada M."/>
            <person name="Hakimi H."/>
            <person name="Tanaka T.Q."/>
            <person name="Sugimoto C."/>
            <person name="Kawazu S."/>
        </authorList>
    </citation>
    <scope>NUCLEOTIDE SEQUENCE [LARGE SCALE GENOMIC DNA]</scope>
    <source>
        <strain evidence="9 10">Miyake</strain>
    </source>
</reference>
<dbReference type="SUPFAM" id="SSF103473">
    <property type="entry name" value="MFS general substrate transporter"/>
    <property type="match status" value="1"/>
</dbReference>
<dbReference type="Proteomes" id="UP000236319">
    <property type="component" value="Unassembled WGS sequence"/>
</dbReference>
<dbReference type="PANTHER" id="PTHR20772">
    <property type="entry name" value="PROTEIN FMP42"/>
    <property type="match status" value="1"/>
</dbReference>
<feature type="transmembrane region" description="Helical" evidence="8">
    <location>
        <begin position="450"/>
        <end position="467"/>
    </location>
</feature>
<dbReference type="GO" id="GO:0016020">
    <property type="term" value="C:membrane"/>
    <property type="evidence" value="ECO:0007669"/>
    <property type="project" value="UniProtKB-SubCell"/>
</dbReference>
<sequence length="505" mass="55359">MATLSDSEVERVKKCRFEIVDPAVMPAPHINPFLRLAIYIYYILSSGCIYWGWNGVQEILYKAGAFEEYCKDGAEITHKIFYGASYIDCPDREGGINNLYTLAYSTHFICSFFSGWLLDRFGPRVCFMTGHFIAGSAWLLIFCFPTKGLLLQVAFVLVGLACEACYIPMLSVSKYFPTASSTVIAVMGACRSLSFFVPTLLALIYHKSGVVREMLFAIGIGYLLVANVLCFVTGFFILPKEAPVAPSEKDAQIGTESTPACEVMADSAALESTGQKNWAIVNSIKNGLKSPFLLEFLILALSVSLFMPSIEFVNKSQRNLLVASSEGGDATGVFKYINVATFAPGPFLGAVMDRVGPALVMNLLHNCAVLYYACAAFDIYAMKIAACCCYLIAGSLCISTVYCYVNTRFPTQYFGTLVTVIFGFAGLSSLLNIPIYNWGLTLKAEIPQQSFRPLAFLFMVGHVIYIFKNSQGYMGLAAILSSILIYISVIRPKRMAALSMAAEST</sequence>
<keyword evidence="3" id="KW-0813">Transport</keyword>
<dbReference type="RefSeq" id="XP_028868697.1">
    <property type="nucleotide sequence ID" value="XM_029012864.1"/>
</dbReference>
<evidence type="ECO:0000256" key="1">
    <source>
        <dbReference type="ARBA" id="ARBA00004141"/>
    </source>
</evidence>
<dbReference type="EMBL" id="BDSA01000005">
    <property type="protein sequence ID" value="GBE62454.1"/>
    <property type="molecule type" value="Genomic_DNA"/>
</dbReference>
<evidence type="ECO:0000313" key="9">
    <source>
        <dbReference type="EMBL" id="GBE62454.1"/>
    </source>
</evidence>
<evidence type="ECO:0000256" key="8">
    <source>
        <dbReference type="SAM" id="Phobius"/>
    </source>
</evidence>
<keyword evidence="6 8" id="KW-1133">Transmembrane helix</keyword>
<comment type="subcellular location">
    <subcellularLocation>
        <location evidence="1">Membrane</location>
        <topology evidence="1">Multi-pass membrane protein</topology>
    </subcellularLocation>
</comment>
<evidence type="ECO:0000256" key="3">
    <source>
        <dbReference type="ARBA" id="ARBA00022448"/>
    </source>
</evidence>
<dbReference type="InterPro" id="IPR036259">
    <property type="entry name" value="MFS_trans_sf"/>
</dbReference>
<keyword evidence="4 8" id="KW-0812">Transmembrane</keyword>
<feature type="transmembrane region" description="Helical" evidence="8">
    <location>
        <begin position="413"/>
        <end position="438"/>
    </location>
</feature>
<keyword evidence="5" id="KW-0029">Amino-acid transport</keyword>
<dbReference type="Pfam" id="PF07690">
    <property type="entry name" value="MFS_1"/>
    <property type="match status" value="1"/>
</dbReference>